<protein>
    <recommendedName>
        <fullName evidence="6">Reverse transcriptase Ty1/copia-type domain-containing protein</fullName>
    </recommendedName>
</protein>
<dbReference type="AlphaFoldDB" id="A0AAQ3X406"/>
<dbReference type="InterPro" id="IPR057670">
    <property type="entry name" value="SH3_retrovirus"/>
</dbReference>
<evidence type="ECO:0000313" key="5">
    <source>
        <dbReference type="Proteomes" id="UP001341281"/>
    </source>
</evidence>
<dbReference type="InterPro" id="IPR013103">
    <property type="entry name" value="RVT_2"/>
</dbReference>
<feature type="region of interest" description="Disordered" evidence="1">
    <location>
        <begin position="108"/>
        <end position="127"/>
    </location>
</feature>
<evidence type="ECO:0000259" key="2">
    <source>
        <dbReference type="Pfam" id="PF07727"/>
    </source>
</evidence>
<reference evidence="4 5" key="1">
    <citation type="submission" date="2024-02" db="EMBL/GenBank/DDBJ databases">
        <title>High-quality chromosome-scale genome assembly of Pensacola bahiagrass (Paspalum notatum Flugge var. saurae).</title>
        <authorList>
            <person name="Vega J.M."/>
            <person name="Podio M."/>
            <person name="Orjuela J."/>
            <person name="Siena L.A."/>
            <person name="Pessino S.C."/>
            <person name="Combes M.C."/>
            <person name="Mariac C."/>
            <person name="Albertini E."/>
            <person name="Pupilli F."/>
            <person name="Ortiz J.P.A."/>
            <person name="Leblanc O."/>
        </authorList>
    </citation>
    <scope>NUCLEOTIDE SEQUENCE [LARGE SCALE GENOMIC DNA]</scope>
    <source>
        <strain evidence="4">R1</strain>
        <tissue evidence="4">Leaf</tissue>
    </source>
</reference>
<feature type="domain" description="Retroviral polymerase SH3-like" evidence="3">
    <location>
        <begin position="22"/>
        <end position="70"/>
    </location>
</feature>
<dbReference type="Pfam" id="PF25597">
    <property type="entry name" value="SH3_retrovirus"/>
    <property type="match status" value="1"/>
</dbReference>
<dbReference type="CDD" id="cd09272">
    <property type="entry name" value="RNase_HI_RT_Ty1"/>
    <property type="match status" value="1"/>
</dbReference>
<feature type="domain" description="Reverse transcriptase Ty1/copia-type" evidence="2">
    <location>
        <begin position="238"/>
        <end position="463"/>
    </location>
</feature>
<dbReference type="Proteomes" id="UP001341281">
    <property type="component" value="Chromosome 07"/>
</dbReference>
<dbReference type="Pfam" id="PF07727">
    <property type="entry name" value="RVT_2"/>
    <property type="match status" value="1"/>
</dbReference>
<organism evidence="4 5">
    <name type="scientific">Paspalum notatum var. saurae</name>
    <dbReference type="NCBI Taxonomy" id="547442"/>
    <lineage>
        <taxon>Eukaryota</taxon>
        <taxon>Viridiplantae</taxon>
        <taxon>Streptophyta</taxon>
        <taxon>Embryophyta</taxon>
        <taxon>Tracheophyta</taxon>
        <taxon>Spermatophyta</taxon>
        <taxon>Magnoliopsida</taxon>
        <taxon>Liliopsida</taxon>
        <taxon>Poales</taxon>
        <taxon>Poaceae</taxon>
        <taxon>PACMAD clade</taxon>
        <taxon>Panicoideae</taxon>
        <taxon>Andropogonodae</taxon>
        <taxon>Paspaleae</taxon>
        <taxon>Paspalinae</taxon>
        <taxon>Paspalum</taxon>
    </lineage>
</organism>
<dbReference type="PANTHER" id="PTHR11439">
    <property type="entry name" value="GAG-POL-RELATED RETROTRANSPOSON"/>
    <property type="match status" value="1"/>
</dbReference>
<evidence type="ECO:0000313" key="4">
    <source>
        <dbReference type="EMBL" id="WVZ83575.1"/>
    </source>
</evidence>
<dbReference type="EMBL" id="CP144751">
    <property type="protein sequence ID" value="WVZ83575.1"/>
    <property type="molecule type" value="Genomic_DNA"/>
</dbReference>
<evidence type="ECO:0000256" key="1">
    <source>
        <dbReference type="SAM" id="MobiDB-lite"/>
    </source>
</evidence>
<gene>
    <name evidence="4" type="ORF">U9M48_030707</name>
</gene>
<sequence>MTPYEAWFGNKLAVHHLRTFGCIVYVKNMKSNLKKLEDRGQRMVFIGYEKGSKAYRAYDPTTGKVVITREMLSLMKALNGIGIENLETGSDADGSDSFTIEYPIEENRRAAEGEEGQKRTPSVQSKLEPLVGVNMEEEESVTPVAAQFAPVADPSPIQFVSPPSDIDDNFDVDHAHPDYGESPVRFRTLGDIIGPLEEVDKVEVFAVSADEPASLAEAMKHECWRRAMAKELATIEENKTWTLTDLPADRRAIGLKWVFKVKRDEKGAVVKHKVRLVVKGYFQRQGIDYDEVFAPVARMEAIRLLMSLATHEGWEVNHMDVKSAFLNGELKEEVFMEQTPGFLDPNNDHKVFKLHKALYGLHQASRAWNHKLDKSLISLSPSEHAISYKEEGTGQLVVGMYVDDLIITGTNSQAIRKLKKEMTHLFKMSDLGLLHYYLGIEAYARKILEKAGMAGCNACQTLMMPRLKLTKESRSPLVDATLYRSRVGSLRYLVHTRPDLAFSVGYVSRFMEEPHEDYMAAVKQILRYVAGTEDKGLFYGKKKGTKPMLIGFSDSDYAGDVDSRKSTSGIIFFLGDGAVSWQSVKQRIVANSSCETQSILLLLLLHVKLYGWLRF</sequence>
<evidence type="ECO:0000259" key="3">
    <source>
        <dbReference type="Pfam" id="PF25597"/>
    </source>
</evidence>
<evidence type="ECO:0008006" key="6">
    <source>
        <dbReference type="Google" id="ProtNLM"/>
    </source>
</evidence>
<proteinExistence type="predicted"/>
<accession>A0AAQ3X406</accession>
<feature type="compositionally biased region" description="Basic and acidic residues" evidence="1">
    <location>
        <begin position="108"/>
        <end position="118"/>
    </location>
</feature>
<dbReference type="PANTHER" id="PTHR11439:SF515">
    <property type="entry name" value="GAG-POL POLYPROTEIN"/>
    <property type="match status" value="1"/>
</dbReference>
<dbReference type="SUPFAM" id="SSF56672">
    <property type="entry name" value="DNA/RNA polymerases"/>
    <property type="match status" value="1"/>
</dbReference>
<dbReference type="InterPro" id="IPR043502">
    <property type="entry name" value="DNA/RNA_pol_sf"/>
</dbReference>
<keyword evidence="5" id="KW-1185">Reference proteome</keyword>
<name>A0AAQ3X406_PASNO</name>